<accession>A0AAV8TV58</accession>
<proteinExistence type="predicted"/>
<evidence type="ECO:0000313" key="3">
    <source>
        <dbReference type="Proteomes" id="UP001159364"/>
    </source>
</evidence>
<gene>
    <name evidence="2" type="ORF">K2173_007675</name>
</gene>
<feature type="transmembrane region" description="Helical" evidence="1">
    <location>
        <begin position="38"/>
        <end position="60"/>
    </location>
</feature>
<reference evidence="2 3" key="1">
    <citation type="submission" date="2021-09" db="EMBL/GenBank/DDBJ databases">
        <title>Genomic insights and catalytic innovation underlie evolution of tropane alkaloids biosynthesis.</title>
        <authorList>
            <person name="Wang Y.-J."/>
            <person name="Tian T."/>
            <person name="Huang J.-P."/>
            <person name="Huang S.-X."/>
        </authorList>
    </citation>
    <scope>NUCLEOTIDE SEQUENCE [LARGE SCALE GENOMIC DNA]</scope>
    <source>
        <strain evidence="2">KIB-2018</strain>
        <tissue evidence="2">Leaf</tissue>
    </source>
</reference>
<keyword evidence="1" id="KW-0472">Membrane</keyword>
<keyword evidence="3" id="KW-1185">Reference proteome</keyword>
<keyword evidence="1" id="KW-0812">Transmembrane</keyword>
<dbReference type="Proteomes" id="UP001159364">
    <property type="component" value="Linkage Group LG03"/>
</dbReference>
<evidence type="ECO:0000256" key="1">
    <source>
        <dbReference type="SAM" id="Phobius"/>
    </source>
</evidence>
<sequence length="114" mass="13233">MKVSWMSPREAPISSPAAYDQQGFLFLHDKHYGLHGQILMFILVGFFAIFLISIAVFPCLKIARDQQEPEYENVSTLRRNFAFIFPVKRRKVELDAQLVSVQNCKLEINEKFPL</sequence>
<organism evidence="2 3">
    <name type="scientific">Erythroxylum novogranatense</name>
    <dbReference type="NCBI Taxonomy" id="1862640"/>
    <lineage>
        <taxon>Eukaryota</taxon>
        <taxon>Viridiplantae</taxon>
        <taxon>Streptophyta</taxon>
        <taxon>Embryophyta</taxon>
        <taxon>Tracheophyta</taxon>
        <taxon>Spermatophyta</taxon>
        <taxon>Magnoliopsida</taxon>
        <taxon>eudicotyledons</taxon>
        <taxon>Gunneridae</taxon>
        <taxon>Pentapetalae</taxon>
        <taxon>rosids</taxon>
        <taxon>fabids</taxon>
        <taxon>Malpighiales</taxon>
        <taxon>Erythroxylaceae</taxon>
        <taxon>Erythroxylum</taxon>
    </lineage>
</organism>
<name>A0AAV8TV58_9ROSI</name>
<keyword evidence="1" id="KW-1133">Transmembrane helix</keyword>
<dbReference type="AlphaFoldDB" id="A0AAV8TV58"/>
<comment type="caution">
    <text evidence="2">The sequence shown here is derived from an EMBL/GenBank/DDBJ whole genome shotgun (WGS) entry which is preliminary data.</text>
</comment>
<dbReference type="EMBL" id="JAIWQS010000003">
    <property type="protein sequence ID" value="KAJ8769815.1"/>
    <property type="molecule type" value="Genomic_DNA"/>
</dbReference>
<protein>
    <submittedName>
        <fullName evidence="2">Uncharacterized protein</fullName>
    </submittedName>
</protein>
<evidence type="ECO:0000313" key="2">
    <source>
        <dbReference type="EMBL" id="KAJ8769815.1"/>
    </source>
</evidence>